<protein>
    <submittedName>
        <fullName evidence="3">DUF1129 family protein</fullName>
    </submittedName>
</protein>
<feature type="transmembrane region" description="Helical" evidence="2">
    <location>
        <begin position="161"/>
        <end position="183"/>
    </location>
</feature>
<proteinExistence type="predicted"/>
<keyword evidence="2" id="KW-0472">Membrane</keyword>
<dbReference type="AlphaFoldDB" id="A0AAX3N1V9"/>
<feature type="transmembrane region" description="Helical" evidence="2">
    <location>
        <begin position="127"/>
        <end position="149"/>
    </location>
</feature>
<evidence type="ECO:0000313" key="3">
    <source>
        <dbReference type="EMBL" id="WDH83273.1"/>
    </source>
</evidence>
<reference evidence="3" key="1">
    <citation type="submission" date="2023-02" db="EMBL/GenBank/DDBJ databases">
        <title>Pathogen: clinical or host-associated sample.</title>
        <authorList>
            <person name="Hergert J."/>
            <person name="Casey R."/>
            <person name="Wagner J."/>
            <person name="Young E.L."/>
            <person name="Oakeson K.F."/>
        </authorList>
    </citation>
    <scope>NUCLEOTIDE SEQUENCE</scope>
    <source>
        <strain evidence="3">2022CK-00830</strain>
    </source>
</reference>
<dbReference type="Pfam" id="PF06570">
    <property type="entry name" value="DUF1129"/>
    <property type="match status" value="1"/>
</dbReference>
<gene>
    <name evidence="3" type="ORF">PUW23_03235</name>
</gene>
<dbReference type="SUPFAM" id="SSF103481">
    <property type="entry name" value="Multidrug resistance efflux transporter EmrE"/>
    <property type="match status" value="1"/>
</dbReference>
<accession>A0AAX3N1V9</accession>
<feature type="transmembrane region" description="Helical" evidence="2">
    <location>
        <begin position="227"/>
        <end position="246"/>
    </location>
</feature>
<dbReference type="InterPro" id="IPR037185">
    <property type="entry name" value="EmrE-like"/>
</dbReference>
<dbReference type="RefSeq" id="WP_274359406.1">
    <property type="nucleotide sequence ID" value="NZ_CP118101.1"/>
</dbReference>
<dbReference type="Proteomes" id="UP001220962">
    <property type="component" value="Chromosome"/>
</dbReference>
<keyword evidence="2" id="KW-1133">Transmembrane helix</keyword>
<evidence type="ECO:0000256" key="1">
    <source>
        <dbReference type="ARBA" id="ARBA00004127"/>
    </source>
</evidence>
<dbReference type="InterPro" id="IPR009214">
    <property type="entry name" value="DUF1129"/>
</dbReference>
<keyword evidence="2" id="KW-0812">Transmembrane</keyword>
<evidence type="ECO:0000256" key="2">
    <source>
        <dbReference type="SAM" id="Phobius"/>
    </source>
</evidence>
<feature type="transmembrane region" description="Helical" evidence="2">
    <location>
        <begin position="204"/>
        <end position="221"/>
    </location>
</feature>
<name>A0AAX3N1V9_9BACL</name>
<dbReference type="EMBL" id="CP118101">
    <property type="protein sequence ID" value="WDH83273.1"/>
    <property type="molecule type" value="Genomic_DNA"/>
</dbReference>
<organism evidence="3 4">
    <name type="scientific">Paenibacillus urinalis</name>
    <dbReference type="NCBI Taxonomy" id="521520"/>
    <lineage>
        <taxon>Bacteria</taxon>
        <taxon>Bacillati</taxon>
        <taxon>Bacillota</taxon>
        <taxon>Bacilli</taxon>
        <taxon>Bacillales</taxon>
        <taxon>Paenibacillaceae</taxon>
        <taxon>Paenibacillus</taxon>
    </lineage>
</organism>
<sequence>MNRSKQIMLIRNRQTTVIGQMTSPSREFYALIEDQARNSRIPEHELEELLLRMGQEILEAQRKGTDLKQLFGGKPDMYIKQEEKKYALTTAKANNSKASSTASAKDADKNNDANTDNTKGIKFNLMIAWAAVSMVFLLMGFIGQVTSWAGQDPSPYTSISLFTLALIAGGAIVLIQILLSFNNAPENEETHRSPRRAGFNLKSIINYLIVVVIILLLGYIFGNMLPAIQLSAIALIVIGVIGLVLVKPIFGRKKKA</sequence>
<evidence type="ECO:0000313" key="4">
    <source>
        <dbReference type="Proteomes" id="UP001220962"/>
    </source>
</evidence>
<comment type="subcellular location">
    <subcellularLocation>
        <location evidence="1">Endomembrane system</location>
        <topology evidence="1">Multi-pass membrane protein</topology>
    </subcellularLocation>
</comment>